<proteinExistence type="predicted"/>
<evidence type="ECO:0000256" key="1">
    <source>
        <dbReference type="SAM" id="SignalP"/>
    </source>
</evidence>
<accession>A0A369Z684</accession>
<evidence type="ECO:0000313" key="2">
    <source>
        <dbReference type="EMBL" id="RDE95031.1"/>
    </source>
</evidence>
<dbReference type="AlphaFoldDB" id="A0A369Z684"/>
<feature type="signal peptide" evidence="1">
    <location>
        <begin position="1"/>
        <end position="33"/>
    </location>
</feature>
<dbReference type="NCBIfam" id="NF038363">
    <property type="entry name" value="SecM_small"/>
    <property type="match status" value="1"/>
</dbReference>
<keyword evidence="1" id="KW-0732">Signal</keyword>
<dbReference type="Proteomes" id="UP000253910">
    <property type="component" value="Unassembled WGS sequence"/>
</dbReference>
<dbReference type="RefSeq" id="WP_111315045.1">
    <property type="nucleotide sequence ID" value="NZ_QEPW01000004.1"/>
</dbReference>
<reference evidence="2 3" key="1">
    <citation type="submission" date="2018-05" db="EMBL/GenBank/DDBJ databases">
        <title>Draft Genome Sequences for a Diverse set of 7 Haemophilus Species.</title>
        <authorList>
            <person name="Nichols M."/>
            <person name="Topaz N."/>
            <person name="Wang X."/>
            <person name="Wang X."/>
            <person name="Boxrud D."/>
        </authorList>
    </citation>
    <scope>NUCLEOTIDE SEQUENCE [LARGE SCALE GENOMIC DNA]</scope>
    <source>
        <strain evidence="2 3">C2008001710</strain>
    </source>
</reference>
<dbReference type="EMBL" id="QEPW01000004">
    <property type="protein sequence ID" value="RDE95031.1"/>
    <property type="molecule type" value="Genomic_DNA"/>
</dbReference>
<organism evidence="2 3">
    <name type="scientific">Haemophilus parainfluenzae</name>
    <dbReference type="NCBI Taxonomy" id="729"/>
    <lineage>
        <taxon>Bacteria</taxon>
        <taxon>Pseudomonadati</taxon>
        <taxon>Pseudomonadota</taxon>
        <taxon>Gammaproteobacteria</taxon>
        <taxon>Pasteurellales</taxon>
        <taxon>Pasteurellaceae</taxon>
        <taxon>Haemophilus</taxon>
    </lineage>
</organism>
<dbReference type="InterPro" id="IPR020508">
    <property type="entry name" value="SecM_small"/>
</dbReference>
<feature type="chain" id="PRO_5016960790" evidence="1">
    <location>
        <begin position="34"/>
        <end position="105"/>
    </location>
</feature>
<dbReference type="Pfam" id="PF10818">
    <property type="entry name" value="SecM_small"/>
    <property type="match status" value="1"/>
</dbReference>
<evidence type="ECO:0000313" key="3">
    <source>
        <dbReference type="Proteomes" id="UP000253910"/>
    </source>
</evidence>
<comment type="caution">
    <text evidence="2">The sequence shown here is derived from an EMBL/GenBank/DDBJ whole genome shotgun (WGS) entry which is preliminary data.</text>
</comment>
<gene>
    <name evidence="2" type="ORF">DPV87_02885</name>
</gene>
<name>A0A369Z684_HAEPA</name>
<protein>
    <submittedName>
        <fullName evidence="2">DUF2547 family protein</fullName>
    </submittedName>
</protein>
<sequence length="105" mass="11734">MMKSNKGKTNFWSQLLLSMIAIFALPVAQGLEAQPSSNMSGENYQTSSEQHMLIAVREIRQALQVQPKPTNHKTHSNQKHEKIQPHFIAAEFPVFAPIRAGPAII</sequence>